<keyword evidence="11" id="KW-0732">Signal</keyword>
<evidence type="ECO:0000256" key="2">
    <source>
        <dbReference type="ARBA" id="ARBA00005179"/>
    </source>
</evidence>
<feature type="binding site" description="axial binding residue" evidence="9">
    <location>
        <position position="441"/>
    </location>
    <ligand>
        <name>heme</name>
        <dbReference type="ChEBI" id="CHEBI:30413"/>
    </ligand>
    <ligandPart>
        <name>Fe</name>
        <dbReference type="ChEBI" id="CHEBI:18248"/>
    </ligandPart>
</feature>
<evidence type="ECO:0000313" key="12">
    <source>
        <dbReference type="EMBL" id="TFK53779.1"/>
    </source>
</evidence>
<dbReference type="InterPro" id="IPR017972">
    <property type="entry name" value="Cyt_P450_CS"/>
</dbReference>
<accession>A0A5C3N7J9</accession>
<feature type="signal peptide" evidence="11">
    <location>
        <begin position="1"/>
        <end position="21"/>
    </location>
</feature>
<dbReference type="GO" id="GO:0005506">
    <property type="term" value="F:iron ion binding"/>
    <property type="evidence" value="ECO:0007669"/>
    <property type="project" value="InterPro"/>
</dbReference>
<keyword evidence="7 9" id="KW-0408">Iron</keyword>
<dbReference type="InterPro" id="IPR036396">
    <property type="entry name" value="Cyt_P450_sf"/>
</dbReference>
<protein>
    <submittedName>
        <fullName evidence="12">Cytochrome P450</fullName>
    </submittedName>
</protein>
<reference evidence="12 13" key="1">
    <citation type="journal article" date="2019" name="Nat. Ecol. Evol.">
        <title>Megaphylogeny resolves global patterns of mushroom evolution.</title>
        <authorList>
            <person name="Varga T."/>
            <person name="Krizsan K."/>
            <person name="Foldi C."/>
            <person name="Dima B."/>
            <person name="Sanchez-Garcia M."/>
            <person name="Sanchez-Ramirez S."/>
            <person name="Szollosi G.J."/>
            <person name="Szarkandi J.G."/>
            <person name="Papp V."/>
            <person name="Albert L."/>
            <person name="Andreopoulos W."/>
            <person name="Angelini C."/>
            <person name="Antonin V."/>
            <person name="Barry K.W."/>
            <person name="Bougher N.L."/>
            <person name="Buchanan P."/>
            <person name="Buyck B."/>
            <person name="Bense V."/>
            <person name="Catcheside P."/>
            <person name="Chovatia M."/>
            <person name="Cooper J."/>
            <person name="Damon W."/>
            <person name="Desjardin D."/>
            <person name="Finy P."/>
            <person name="Geml J."/>
            <person name="Haridas S."/>
            <person name="Hughes K."/>
            <person name="Justo A."/>
            <person name="Karasinski D."/>
            <person name="Kautmanova I."/>
            <person name="Kiss B."/>
            <person name="Kocsube S."/>
            <person name="Kotiranta H."/>
            <person name="LaButti K.M."/>
            <person name="Lechner B.E."/>
            <person name="Liimatainen K."/>
            <person name="Lipzen A."/>
            <person name="Lukacs Z."/>
            <person name="Mihaltcheva S."/>
            <person name="Morgado L.N."/>
            <person name="Niskanen T."/>
            <person name="Noordeloos M.E."/>
            <person name="Ohm R.A."/>
            <person name="Ortiz-Santana B."/>
            <person name="Ovrebo C."/>
            <person name="Racz N."/>
            <person name="Riley R."/>
            <person name="Savchenko A."/>
            <person name="Shiryaev A."/>
            <person name="Soop K."/>
            <person name="Spirin V."/>
            <person name="Szebenyi C."/>
            <person name="Tomsovsky M."/>
            <person name="Tulloss R.E."/>
            <person name="Uehling J."/>
            <person name="Grigoriev I.V."/>
            <person name="Vagvolgyi C."/>
            <person name="Papp T."/>
            <person name="Martin F.M."/>
            <person name="Miettinen O."/>
            <person name="Hibbett D.S."/>
            <person name="Nagy L.G."/>
        </authorList>
    </citation>
    <scope>NUCLEOTIDE SEQUENCE [LARGE SCALE GENOMIC DNA]</scope>
    <source>
        <strain evidence="12 13">OMC1185</strain>
    </source>
</reference>
<keyword evidence="4 9" id="KW-0349">Heme</keyword>
<keyword evidence="6 10" id="KW-0560">Oxidoreductase</keyword>
<evidence type="ECO:0000256" key="1">
    <source>
        <dbReference type="ARBA" id="ARBA00001971"/>
    </source>
</evidence>
<dbReference type="Gene3D" id="1.10.630.10">
    <property type="entry name" value="Cytochrome P450"/>
    <property type="match status" value="1"/>
</dbReference>
<dbReference type="SUPFAM" id="SSF48264">
    <property type="entry name" value="Cytochrome P450"/>
    <property type="match status" value="1"/>
</dbReference>
<dbReference type="InterPro" id="IPR050364">
    <property type="entry name" value="Cytochrome_P450_fung"/>
</dbReference>
<dbReference type="GO" id="GO:0016705">
    <property type="term" value="F:oxidoreductase activity, acting on paired donors, with incorporation or reduction of molecular oxygen"/>
    <property type="evidence" value="ECO:0007669"/>
    <property type="project" value="InterPro"/>
</dbReference>
<evidence type="ECO:0000256" key="4">
    <source>
        <dbReference type="ARBA" id="ARBA00022617"/>
    </source>
</evidence>
<dbReference type="AlphaFoldDB" id="A0A5C3N7J9"/>
<dbReference type="InterPro" id="IPR002401">
    <property type="entry name" value="Cyt_P450_E_grp-I"/>
</dbReference>
<evidence type="ECO:0000256" key="10">
    <source>
        <dbReference type="RuleBase" id="RU000461"/>
    </source>
</evidence>
<dbReference type="Pfam" id="PF00067">
    <property type="entry name" value="p450"/>
    <property type="match status" value="1"/>
</dbReference>
<dbReference type="CDD" id="cd11065">
    <property type="entry name" value="CYP64-like"/>
    <property type="match status" value="1"/>
</dbReference>
<dbReference type="PROSITE" id="PS00086">
    <property type="entry name" value="CYTOCHROME_P450"/>
    <property type="match status" value="1"/>
</dbReference>
<keyword evidence="8 10" id="KW-0503">Monooxygenase</keyword>
<dbReference type="OrthoDB" id="2789670at2759"/>
<dbReference type="GO" id="GO:0004497">
    <property type="term" value="F:monooxygenase activity"/>
    <property type="evidence" value="ECO:0007669"/>
    <property type="project" value="UniProtKB-KW"/>
</dbReference>
<keyword evidence="5 9" id="KW-0479">Metal-binding</keyword>
<evidence type="ECO:0000256" key="6">
    <source>
        <dbReference type="ARBA" id="ARBA00023002"/>
    </source>
</evidence>
<evidence type="ECO:0000256" key="5">
    <source>
        <dbReference type="ARBA" id="ARBA00022723"/>
    </source>
</evidence>
<name>A0A5C3N7J9_9AGAM</name>
<dbReference type="PRINTS" id="PR00385">
    <property type="entry name" value="P450"/>
</dbReference>
<dbReference type="InterPro" id="IPR001128">
    <property type="entry name" value="Cyt_P450"/>
</dbReference>
<dbReference type="STRING" id="5364.A0A5C3N7J9"/>
<dbReference type="PANTHER" id="PTHR46300:SF7">
    <property type="entry name" value="P450, PUTATIVE (EUROFUNG)-RELATED"/>
    <property type="match status" value="1"/>
</dbReference>
<feature type="chain" id="PRO_5022980348" evidence="11">
    <location>
        <begin position="22"/>
        <end position="519"/>
    </location>
</feature>
<organism evidence="12 13">
    <name type="scientific">Heliocybe sulcata</name>
    <dbReference type="NCBI Taxonomy" id="5364"/>
    <lineage>
        <taxon>Eukaryota</taxon>
        <taxon>Fungi</taxon>
        <taxon>Dikarya</taxon>
        <taxon>Basidiomycota</taxon>
        <taxon>Agaricomycotina</taxon>
        <taxon>Agaricomycetes</taxon>
        <taxon>Gloeophyllales</taxon>
        <taxon>Gloeophyllaceae</taxon>
        <taxon>Heliocybe</taxon>
    </lineage>
</organism>
<comment type="similarity">
    <text evidence="3 10">Belongs to the cytochrome P450 family.</text>
</comment>
<sequence length="519" mass="57956">MTISLVIDLAVLAASVVLLQAYLGRRVANPSGLPYPPGPKPLPLVGNLFDAPKHDSSKIFSAWGKQYGELVHMSMFGEHFVIINSLRVAEDLLEKRSKKYSDKPVIPLIELTGWDWNLGLLPYGDRWRVRRREIHQQFRAEKVDDYAPVVMKHAHQLLDNLLNTPANYQSHLKHYVGAVILKITYDYDVAHEDDRYVYMAERAAGIGGTLFVPGGTLANVFPILCHLPAWLPGMEFKRQAEECMKLTTEMRNMPVEYVKRQMKSGAPSACVTSELIRRFSNSNGLSTDSEDVIKDVSAVAYAGGAETTAASLKTAILIMLLHPDATREAQREIDSVIGNARLPTLDDRGSMPYVDAFFREVLRWHPVTPLSVPRKASEDDVYEGYFIPKGATVVQNTWAIHHDEQLYDEPSMFKPERFLERDGSLSDRYPMTLFGMGRRICPGRYLADSAIWAAIALILAVFDIAKAKDENGRDIEIAEAYTDAIVSHPLPFACSIKPRTRGAESLVREEAGAVQNGTA</sequence>
<dbReference type="Proteomes" id="UP000305948">
    <property type="component" value="Unassembled WGS sequence"/>
</dbReference>
<evidence type="ECO:0000256" key="3">
    <source>
        <dbReference type="ARBA" id="ARBA00010617"/>
    </source>
</evidence>
<dbReference type="PRINTS" id="PR00463">
    <property type="entry name" value="EP450I"/>
</dbReference>
<dbReference type="EMBL" id="ML213507">
    <property type="protein sequence ID" value="TFK53779.1"/>
    <property type="molecule type" value="Genomic_DNA"/>
</dbReference>
<proteinExistence type="inferred from homology"/>
<keyword evidence="13" id="KW-1185">Reference proteome</keyword>
<evidence type="ECO:0000256" key="11">
    <source>
        <dbReference type="SAM" id="SignalP"/>
    </source>
</evidence>
<dbReference type="GO" id="GO:0020037">
    <property type="term" value="F:heme binding"/>
    <property type="evidence" value="ECO:0007669"/>
    <property type="project" value="InterPro"/>
</dbReference>
<comment type="cofactor">
    <cofactor evidence="1 9">
        <name>heme</name>
        <dbReference type="ChEBI" id="CHEBI:30413"/>
    </cofactor>
</comment>
<gene>
    <name evidence="12" type="ORF">OE88DRAFT_1733652</name>
</gene>
<evidence type="ECO:0000313" key="13">
    <source>
        <dbReference type="Proteomes" id="UP000305948"/>
    </source>
</evidence>
<dbReference type="PANTHER" id="PTHR46300">
    <property type="entry name" value="P450, PUTATIVE (EUROFUNG)-RELATED-RELATED"/>
    <property type="match status" value="1"/>
</dbReference>
<comment type="pathway">
    <text evidence="2">Secondary metabolite biosynthesis.</text>
</comment>
<evidence type="ECO:0000256" key="9">
    <source>
        <dbReference type="PIRSR" id="PIRSR602401-1"/>
    </source>
</evidence>
<evidence type="ECO:0000256" key="7">
    <source>
        <dbReference type="ARBA" id="ARBA00023004"/>
    </source>
</evidence>
<evidence type="ECO:0000256" key="8">
    <source>
        <dbReference type="ARBA" id="ARBA00023033"/>
    </source>
</evidence>